<dbReference type="HOGENOM" id="CLU_019704_1_0_5"/>
<dbReference type="InterPro" id="IPR000860">
    <property type="entry name" value="HemC"/>
</dbReference>
<evidence type="ECO:0000256" key="1">
    <source>
        <dbReference type="ARBA" id="ARBA00001916"/>
    </source>
</evidence>
<comment type="catalytic activity">
    <reaction evidence="8">
        <text>4 porphobilinogen + H2O = hydroxymethylbilane + 4 NH4(+)</text>
        <dbReference type="Rhea" id="RHEA:13185"/>
        <dbReference type="ChEBI" id="CHEBI:15377"/>
        <dbReference type="ChEBI" id="CHEBI:28938"/>
        <dbReference type="ChEBI" id="CHEBI:57845"/>
        <dbReference type="ChEBI" id="CHEBI:58126"/>
        <dbReference type="EC" id="2.5.1.61"/>
    </reaction>
</comment>
<feature type="domain" description="Porphobilinogen deaminase C-terminal" evidence="11">
    <location>
        <begin position="217"/>
        <end position="284"/>
    </location>
</feature>
<proteinExistence type="inferred from homology"/>
<dbReference type="InterPro" id="IPR022419">
    <property type="entry name" value="Porphobilin_deaminase_cofac_BS"/>
</dbReference>
<keyword evidence="13" id="KW-1185">Reference proteome</keyword>
<dbReference type="Gene3D" id="3.40.190.10">
    <property type="entry name" value="Periplasmic binding protein-like II"/>
    <property type="match status" value="2"/>
</dbReference>
<dbReference type="NCBIfam" id="TIGR00212">
    <property type="entry name" value="hemC"/>
    <property type="match status" value="1"/>
</dbReference>
<dbReference type="AlphaFoldDB" id="Q2GE22"/>
<dbReference type="InterPro" id="IPR022418">
    <property type="entry name" value="Porphobilinogen_deaminase_C"/>
</dbReference>
<dbReference type="STRING" id="222891.NSE_0385"/>
<dbReference type="Pfam" id="PF03900">
    <property type="entry name" value="Porphobil_deamC"/>
    <property type="match status" value="1"/>
</dbReference>
<dbReference type="SUPFAM" id="SSF54782">
    <property type="entry name" value="Porphobilinogen deaminase (hydroxymethylbilane synthase), C-terminal domain"/>
    <property type="match status" value="1"/>
</dbReference>
<dbReference type="GO" id="GO:0004418">
    <property type="term" value="F:hydroxymethylbilane synthase activity"/>
    <property type="evidence" value="ECO:0007669"/>
    <property type="project" value="UniProtKB-UniRule"/>
</dbReference>
<evidence type="ECO:0000256" key="6">
    <source>
        <dbReference type="ARBA" id="ARBA00022679"/>
    </source>
</evidence>
<evidence type="ECO:0000259" key="10">
    <source>
        <dbReference type="Pfam" id="PF01379"/>
    </source>
</evidence>
<feature type="domain" description="Porphobilinogen deaminase N-terminal" evidence="10">
    <location>
        <begin position="4"/>
        <end position="203"/>
    </location>
</feature>
<evidence type="ECO:0000256" key="2">
    <source>
        <dbReference type="ARBA" id="ARBA00002869"/>
    </source>
</evidence>
<name>Q2GE22_EHRS3</name>
<comment type="function">
    <text evidence="2">Tetrapolymerization of the monopyrrole PBG into the hydroxymethylbilane pre-uroporphyrinogen in several discrete steps.</text>
</comment>
<evidence type="ECO:0000256" key="8">
    <source>
        <dbReference type="ARBA" id="ARBA00048169"/>
    </source>
</evidence>
<dbReference type="Gene3D" id="3.30.160.40">
    <property type="entry name" value="Porphobilinogen deaminase, C-terminal domain"/>
    <property type="match status" value="1"/>
</dbReference>
<dbReference type="UniPathway" id="UPA00251">
    <property type="reaction ID" value="UER00319"/>
</dbReference>
<dbReference type="SUPFAM" id="SSF53850">
    <property type="entry name" value="Periplasmic binding protein-like II"/>
    <property type="match status" value="1"/>
</dbReference>
<dbReference type="eggNOG" id="COG0181">
    <property type="taxonomic scope" value="Bacteria"/>
</dbReference>
<evidence type="ECO:0000256" key="7">
    <source>
        <dbReference type="ARBA" id="ARBA00023244"/>
    </source>
</evidence>
<comment type="cofactor">
    <cofactor evidence="1">
        <name>dipyrromethane</name>
        <dbReference type="ChEBI" id="CHEBI:60342"/>
    </cofactor>
</comment>
<evidence type="ECO:0000256" key="4">
    <source>
        <dbReference type="ARBA" id="ARBA00005638"/>
    </source>
</evidence>
<evidence type="ECO:0000259" key="11">
    <source>
        <dbReference type="Pfam" id="PF03900"/>
    </source>
</evidence>
<dbReference type="PROSITE" id="PS00533">
    <property type="entry name" value="PORPHOBILINOGEN_DEAM"/>
    <property type="match status" value="1"/>
</dbReference>
<evidence type="ECO:0000256" key="9">
    <source>
        <dbReference type="NCBIfam" id="TIGR00212"/>
    </source>
</evidence>
<organism evidence="12 13">
    <name type="scientific">Ehrlichia sennetsu (strain ATCC VR-367 / Miyayama)</name>
    <name type="common">Neorickettsia sennetsu</name>
    <dbReference type="NCBI Taxonomy" id="222891"/>
    <lineage>
        <taxon>Bacteria</taxon>
        <taxon>Pseudomonadati</taxon>
        <taxon>Pseudomonadota</taxon>
        <taxon>Alphaproteobacteria</taxon>
        <taxon>Rickettsiales</taxon>
        <taxon>Anaplasmataceae</taxon>
        <taxon>Ehrlichia</taxon>
    </lineage>
</organism>
<sequence>MLSLKVGTRCSPLALIQARLVERALAPYCARTDLVEVKTSGDIVSDVPLTEVGGKALFLKELEEKLLTGEIDIAVHSMKDVPAFYHDDLEVVPVLKRAIPNDVFVSFRYPNMLSLPNGAVIGTCAPRRVVQLNQRFRVIPLRGNIATRIEKAKNLDGIILAFCALERLGLRRMISEVIHENVMLPGVAQGALCVEFRKKDRFLRELILNISDRETIICTAAERAFLEEINGDCKTALGALAIVKNNILYFTGMLAKDNRPRYFRTSGSCLNAKQVGRRAALALLRM</sequence>
<accession>Q2GE22</accession>
<comment type="subunit">
    <text evidence="5">Monomer.</text>
</comment>
<dbReference type="InterPro" id="IPR022417">
    <property type="entry name" value="Porphobilin_deaminase_N"/>
</dbReference>
<dbReference type="RefSeq" id="WP_011451780.1">
    <property type="nucleotide sequence ID" value="NC_007798.1"/>
</dbReference>
<dbReference type="PIRSF" id="PIRSF001438">
    <property type="entry name" value="4pyrrol_synth_OHMeBilane_synth"/>
    <property type="match status" value="1"/>
</dbReference>
<dbReference type="InterPro" id="IPR036803">
    <property type="entry name" value="Porphobilinogen_deaminase_C_sf"/>
</dbReference>
<dbReference type="EMBL" id="CP000237">
    <property type="protein sequence ID" value="ABD46437.1"/>
    <property type="molecule type" value="Genomic_DNA"/>
</dbReference>
<dbReference type="Proteomes" id="UP000001942">
    <property type="component" value="Chromosome"/>
</dbReference>
<comment type="similarity">
    <text evidence="4">Belongs to the HMBS family.</text>
</comment>
<gene>
    <name evidence="12" type="ordered locus">NSE_0385</name>
</gene>
<protein>
    <recommendedName>
        <fullName evidence="9">Hydroxymethylbilane synthase</fullName>
        <ecNumber evidence="9">2.5.1.61</ecNumber>
    </recommendedName>
</protein>
<dbReference type="Pfam" id="PF01379">
    <property type="entry name" value="Porphobil_deam"/>
    <property type="match status" value="1"/>
</dbReference>
<dbReference type="PANTHER" id="PTHR11557">
    <property type="entry name" value="PORPHOBILINOGEN DEAMINASE"/>
    <property type="match status" value="1"/>
</dbReference>
<dbReference type="CDD" id="cd13647">
    <property type="entry name" value="PBP2_PBGD_2"/>
    <property type="match status" value="1"/>
</dbReference>
<dbReference type="PANTHER" id="PTHR11557:SF0">
    <property type="entry name" value="PORPHOBILINOGEN DEAMINASE"/>
    <property type="match status" value="1"/>
</dbReference>
<keyword evidence="6" id="KW-0808">Transferase</keyword>
<dbReference type="KEGG" id="nse:NSE_0385"/>
<evidence type="ECO:0000313" key="13">
    <source>
        <dbReference type="Proteomes" id="UP000001942"/>
    </source>
</evidence>
<dbReference type="GO" id="GO:0006782">
    <property type="term" value="P:protoporphyrinogen IX biosynthetic process"/>
    <property type="evidence" value="ECO:0007669"/>
    <property type="project" value="UniProtKB-UniPathway"/>
</dbReference>
<dbReference type="GO" id="GO:0005737">
    <property type="term" value="C:cytoplasm"/>
    <property type="evidence" value="ECO:0007669"/>
    <property type="project" value="UniProtKB-UniRule"/>
</dbReference>
<evidence type="ECO:0000256" key="5">
    <source>
        <dbReference type="ARBA" id="ARBA00011245"/>
    </source>
</evidence>
<evidence type="ECO:0000256" key="3">
    <source>
        <dbReference type="ARBA" id="ARBA00004735"/>
    </source>
</evidence>
<evidence type="ECO:0000313" key="12">
    <source>
        <dbReference type="EMBL" id="ABD46437.1"/>
    </source>
</evidence>
<dbReference type="EC" id="2.5.1.61" evidence="9"/>
<comment type="pathway">
    <text evidence="3">Porphyrin-containing compound metabolism; protoporphyrin-IX biosynthesis; coproporphyrinogen-III from 5-aminolevulinate: step 2/4.</text>
</comment>
<reference evidence="12 13" key="1">
    <citation type="journal article" date="2006" name="PLoS Genet.">
        <title>Comparative genomics of emerging human ehrlichiosis agents.</title>
        <authorList>
            <person name="Dunning Hotopp J.C."/>
            <person name="Lin M."/>
            <person name="Madupu R."/>
            <person name="Crabtree J."/>
            <person name="Angiuoli S.V."/>
            <person name="Eisen J.A."/>
            <person name="Seshadri R."/>
            <person name="Ren Q."/>
            <person name="Wu M."/>
            <person name="Utterback T.R."/>
            <person name="Smith S."/>
            <person name="Lewis M."/>
            <person name="Khouri H."/>
            <person name="Zhang C."/>
            <person name="Niu H."/>
            <person name="Lin Q."/>
            <person name="Ohashi N."/>
            <person name="Zhi N."/>
            <person name="Nelson W."/>
            <person name="Brinkac L.M."/>
            <person name="Dodson R.J."/>
            <person name="Rosovitz M.J."/>
            <person name="Sundaram J."/>
            <person name="Daugherty S.C."/>
            <person name="Davidsen T."/>
            <person name="Durkin A.S."/>
            <person name="Gwinn M."/>
            <person name="Haft D.H."/>
            <person name="Selengut J.D."/>
            <person name="Sullivan S.A."/>
            <person name="Zafar N."/>
            <person name="Zhou L."/>
            <person name="Benahmed F."/>
            <person name="Forberger H."/>
            <person name="Halpin R."/>
            <person name="Mulligan S."/>
            <person name="Robinson J."/>
            <person name="White O."/>
            <person name="Rikihisa Y."/>
            <person name="Tettelin H."/>
        </authorList>
    </citation>
    <scope>NUCLEOTIDE SEQUENCE [LARGE SCALE GENOMIC DNA]</scope>
    <source>
        <strain evidence="13">ATCC VR-367 / Miyayama</strain>
    </source>
</reference>
<dbReference type="PRINTS" id="PR00151">
    <property type="entry name" value="PORPHBDMNASE"/>
</dbReference>
<dbReference type="OrthoDB" id="9810298at2"/>
<keyword evidence="7" id="KW-0627">Porphyrin biosynthesis</keyword>